<evidence type="ECO:0000256" key="6">
    <source>
        <dbReference type="ARBA" id="ARBA00023136"/>
    </source>
</evidence>
<dbReference type="Pfam" id="PF00230">
    <property type="entry name" value="MIP"/>
    <property type="match status" value="1"/>
</dbReference>
<dbReference type="InterPro" id="IPR000425">
    <property type="entry name" value="MIP"/>
</dbReference>
<comment type="subcellular location">
    <subcellularLocation>
        <location evidence="1">Membrane</location>
        <topology evidence="1">Multi-pass membrane protein</topology>
    </subcellularLocation>
</comment>
<dbReference type="PANTHER" id="PTHR43829:SF9">
    <property type="entry name" value="AQUAPORIN-9"/>
    <property type="match status" value="1"/>
</dbReference>
<keyword evidence="6 7" id="KW-0472">Membrane</keyword>
<evidence type="ECO:0000256" key="7">
    <source>
        <dbReference type="SAM" id="Phobius"/>
    </source>
</evidence>
<evidence type="ECO:0000256" key="5">
    <source>
        <dbReference type="ARBA" id="ARBA00022989"/>
    </source>
</evidence>
<dbReference type="SUPFAM" id="SSF81338">
    <property type="entry name" value="Aquaporin-like"/>
    <property type="match status" value="1"/>
</dbReference>
<evidence type="ECO:0000313" key="9">
    <source>
        <dbReference type="Proteomes" id="UP000244066"/>
    </source>
</evidence>
<feature type="transmembrane region" description="Helical" evidence="7">
    <location>
        <begin position="189"/>
        <end position="211"/>
    </location>
</feature>
<comment type="similarity">
    <text evidence="2">Belongs to the MIP/aquaporin (TC 1.A.8) family.</text>
</comment>
<dbReference type="PRINTS" id="PR00783">
    <property type="entry name" value="MINTRINSICP"/>
</dbReference>
<sequence length="275" mass="29632">MGWKDLGKKCFAEFVGIALVMLIGNSSVVIGVALGGYNLWSIGMIWGIAVAFAVYLVGGISGAHLNWQVTTAMILRRKMPVKDGIAYMISQLIGALVGGGVLVYYIWEPYIKYFEAAKGIVRGELGSELTGMFFFTNGPNPAFRAAIGWPYEIISPALWFFAEAAMAFVVVLIIFGMTDERNPARPGGLGAAFIIGLAVAIVIVAEAPIAMCTIGPVRDLGPRIWAYLMGWGKIAFPGPRGFDCWIPTISTMVGGVAAAYFYDFLIRPGLPKTEK</sequence>
<dbReference type="Proteomes" id="UP000244066">
    <property type="component" value="Unassembled WGS sequence"/>
</dbReference>
<evidence type="ECO:0000313" key="8">
    <source>
        <dbReference type="EMBL" id="PUA33011.1"/>
    </source>
</evidence>
<organism evidence="8 9">
    <name type="scientific">Candidatus Terraquivivens tikiterensis</name>
    <dbReference type="NCBI Taxonomy" id="1980982"/>
    <lineage>
        <taxon>Archaea</taxon>
        <taxon>Nitrososphaerota</taxon>
        <taxon>Candidatus Wolframiiraptoraceae</taxon>
        <taxon>Candidatus Terraquivivens</taxon>
    </lineage>
</organism>
<dbReference type="Gene3D" id="1.20.1080.10">
    <property type="entry name" value="Glycerol uptake facilitator protein"/>
    <property type="match status" value="1"/>
</dbReference>
<keyword evidence="5 7" id="KW-1133">Transmembrane helix</keyword>
<protein>
    <recommendedName>
        <fullName evidence="10">Glycerol uptake facilitator protein</fullName>
    </recommendedName>
</protein>
<evidence type="ECO:0008006" key="10">
    <source>
        <dbReference type="Google" id="ProtNLM"/>
    </source>
</evidence>
<dbReference type="GO" id="GO:0005886">
    <property type="term" value="C:plasma membrane"/>
    <property type="evidence" value="ECO:0007669"/>
    <property type="project" value="TreeGrafter"/>
</dbReference>
<evidence type="ECO:0000256" key="1">
    <source>
        <dbReference type="ARBA" id="ARBA00004141"/>
    </source>
</evidence>
<dbReference type="EMBL" id="NDWU01000005">
    <property type="protein sequence ID" value="PUA33011.1"/>
    <property type="molecule type" value="Genomic_DNA"/>
</dbReference>
<feature type="transmembrane region" description="Helical" evidence="7">
    <location>
        <begin position="12"/>
        <end position="37"/>
    </location>
</feature>
<feature type="transmembrane region" description="Helical" evidence="7">
    <location>
        <begin position="157"/>
        <end position="177"/>
    </location>
</feature>
<keyword evidence="4 7" id="KW-0812">Transmembrane</keyword>
<proteinExistence type="inferred from homology"/>
<feature type="transmembrane region" description="Helical" evidence="7">
    <location>
        <begin position="43"/>
        <end position="65"/>
    </location>
</feature>
<keyword evidence="3" id="KW-0813">Transport</keyword>
<comment type="caution">
    <text evidence="8">The sequence shown here is derived from an EMBL/GenBank/DDBJ whole genome shotgun (WGS) entry which is preliminary data.</text>
</comment>
<dbReference type="PANTHER" id="PTHR43829">
    <property type="entry name" value="AQUAPORIN OR AQUAGLYCEROPORIN RELATED"/>
    <property type="match status" value="1"/>
</dbReference>
<evidence type="ECO:0000256" key="4">
    <source>
        <dbReference type="ARBA" id="ARBA00022692"/>
    </source>
</evidence>
<dbReference type="AlphaFoldDB" id="A0A2R7Y643"/>
<evidence type="ECO:0000256" key="2">
    <source>
        <dbReference type="ARBA" id="ARBA00006175"/>
    </source>
</evidence>
<gene>
    <name evidence="8" type="ORF">B9J98_02735</name>
</gene>
<feature type="transmembrane region" description="Helical" evidence="7">
    <location>
        <begin position="85"/>
        <end position="107"/>
    </location>
</feature>
<feature type="transmembrane region" description="Helical" evidence="7">
    <location>
        <begin position="245"/>
        <end position="265"/>
    </location>
</feature>
<accession>A0A2R7Y643</accession>
<reference evidence="8 9" key="1">
    <citation type="submission" date="2017-04" db="EMBL/GenBank/DDBJ databases">
        <title>Draft Aigarchaeota genome from a New Zealand hot spring.</title>
        <authorList>
            <person name="Reysenbach A.-L."/>
            <person name="Donaho J.A."/>
            <person name="Gerhart J."/>
            <person name="Kelley J.F."/>
            <person name="Kouba K."/>
            <person name="Podar M."/>
            <person name="Stott M."/>
        </authorList>
    </citation>
    <scope>NUCLEOTIDE SEQUENCE [LARGE SCALE GENOMIC DNA]</scope>
    <source>
        <strain evidence="8">NZ13_MG1</strain>
    </source>
</reference>
<dbReference type="InterPro" id="IPR050363">
    <property type="entry name" value="MIP/Aquaporin"/>
</dbReference>
<evidence type="ECO:0000256" key="3">
    <source>
        <dbReference type="ARBA" id="ARBA00022448"/>
    </source>
</evidence>
<name>A0A2R7Y643_9ARCH</name>
<dbReference type="GO" id="GO:0015254">
    <property type="term" value="F:glycerol channel activity"/>
    <property type="evidence" value="ECO:0007669"/>
    <property type="project" value="TreeGrafter"/>
</dbReference>
<dbReference type="InterPro" id="IPR023271">
    <property type="entry name" value="Aquaporin-like"/>
</dbReference>